<feature type="compositionally biased region" description="Low complexity" evidence="1">
    <location>
        <begin position="444"/>
        <end position="454"/>
    </location>
</feature>
<dbReference type="InterPro" id="IPR053157">
    <property type="entry name" value="Sterol_Uptake_Regulator"/>
</dbReference>
<protein>
    <submittedName>
        <fullName evidence="2">Fungal zn binuclear cluster domain-containing</fullName>
    </submittedName>
</protein>
<dbReference type="GO" id="GO:0001228">
    <property type="term" value="F:DNA-binding transcription activator activity, RNA polymerase II-specific"/>
    <property type="evidence" value="ECO:0007669"/>
    <property type="project" value="TreeGrafter"/>
</dbReference>
<feature type="compositionally biased region" description="Polar residues" evidence="1">
    <location>
        <begin position="466"/>
        <end position="487"/>
    </location>
</feature>
<feature type="region of interest" description="Disordered" evidence="1">
    <location>
        <begin position="1"/>
        <end position="78"/>
    </location>
</feature>
<keyword evidence="3" id="KW-1185">Reference proteome</keyword>
<evidence type="ECO:0000313" key="2">
    <source>
        <dbReference type="EMBL" id="RMZ71123.1"/>
    </source>
</evidence>
<evidence type="ECO:0000256" key="1">
    <source>
        <dbReference type="SAM" id="MobiDB-lite"/>
    </source>
</evidence>
<feature type="compositionally biased region" description="Low complexity" evidence="1">
    <location>
        <begin position="10"/>
        <end position="23"/>
    </location>
</feature>
<accession>A0A3M7M9E1</accession>
<dbReference type="EMBL" id="KE747826">
    <property type="protein sequence ID" value="RMZ71123.1"/>
    <property type="molecule type" value="Genomic_DNA"/>
</dbReference>
<sequence>MDLVTWDPNASHSAVSASSASTAQRRTNQSPAQGPPLGTSSAASSESLPSTRLDYAPKPPNATNRVKPSESVADEEVPASPPDLYPFLSKFLYRAEVTQADLWLKDLELLHQWTIETYFTLSQRDDIQHLWKVDAPRHAIKHPFLMHEMLAFAAFHKAYQQPREERQEYFVFGIHHQDNVIRGVREVLQNITPDNAPAIVATSTLLTLSVFASTGLEADINPNDNSQSTIESILNCFHLMQGMGSVLALTRGTVMDSFVAPMIRRPTQPIPSQPMLQELVNQLPTLVTFINEKSDLPEGERKLLLEVIGHMEPVLQLAMQALIDNRELRFLFIWPLHLTPEYTNLIRQNHPGALSILMFYTTMIYAAEPRFWFMEGWGGRLMKACYELMDQSWMPCLRWPMSFLPQEIATNWGFSGPRQSPGRTPWALGPLLELAHGQPPPAGSSTSHEGYSSSPHYESPGDHKTTISTTEASASRPATAQTDQTQV</sequence>
<reference evidence="2 3" key="1">
    <citation type="journal article" date="2014" name="PLoS ONE">
        <title>De novo Genome Assembly of the Fungal Plant Pathogen Pyrenophora semeniperda.</title>
        <authorList>
            <person name="Soliai M.M."/>
            <person name="Meyer S.E."/>
            <person name="Udall J.A."/>
            <person name="Elzinga D.E."/>
            <person name="Hermansen R.A."/>
            <person name="Bodily P.M."/>
            <person name="Hart A.A."/>
            <person name="Coleman C.E."/>
        </authorList>
    </citation>
    <scope>NUCLEOTIDE SEQUENCE [LARGE SCALE GENOMIC DNA]</scope>
    <source>
        <strain evidence="2 3">CCB06</strain>
        <tissue evidence="2">Mycelium</tissue>
    </source>
</reference>
<dbReference type="PANTHER" id="PTHR47784">
    <property type="entry name" value="STEROL UPTAKE CONTROL PROTEIN 2"/>
    <property type="match status" value="1"/>
</dbReference>
<organism evidence="2 3">
    <name type="scientific">Pyrenophora seminiperda CCB06</name>
    <dbReference type="NCBI Taxonomy" id="1302712"/>
    <lineage>
        <taxon>Eukaryota</taxon>
        <taxon>Fungi</taxon>
        <taxon>Dikarya</taxon>
        <taxon>Ascomycota</taxon>
        <taxon>Pezizomycotina</taxon>
        <taxon>Dothideomycetes</taxon>
        <taxon>Pleosporomycetidae</taxon>
        <taxon>Pleosporales</taxon>
        <taxon>Pleosporineae</taxon>
        <taxon>Pleosporaceae</taxon>
        <taxon>Pyrenophora</taxon>
    </lineage>
</organism>
<proteinExistence type="predicted"/>
<gene>
    <name evidence="2" type="ORF">GMOD_00005631</name>
</gene>
<feature type="compositionally biased region" description="Low complexity" evidence="1">
    <location>
        <begin position="36"/>
        <end position="51"/>
    </location>
</feature>
<feature type="region of interest" description="Disordered" evidence="1">
    <location>
        <begin position="432"/>
        <end position="487"/>
    </location>
</feature>
<dbReference type="PANTHER" id="PTHR47784:SF5">
    <property type="entry name" value="STEROL UPTAKE CONTROL PROTEIN 2"/>
    <property type="match status" value="1"/>
</dbReference>
<dbReference type="OrthoDB" id="3546279at2759"/>
<dbReference type="Proteomes" id="UP000265663">
    <property type="component" value="Unassembled WGS sequence"/>
</dbReference>
<dbReference type="AlphaFoldDB" id="A0A3M7M9E1"/>
<name>A0A3M7M9E1_9PLEO</name>
<evidence type="ECO:0000313" key="3">
    <source>
        <dbReference type="Proteomes" id="UP000265663"/>
    </source>
</evidence>